<name>A0ACD5XL26_AVESA</name>
<dbReference type="EnsemblPlants" id="AVESA.00010b.r2.5AG0806210.1">
    <property type="protein sequence ID" value="AVESA.00010b.r2.5AG0806210.1.CDS.1"/>
    <property type="gene ID" value="AVESA.00010b.r2.5AG0806210"/>
</dbReference>
<dbReference type="Proteomes" id="UP001732700">
    <property type="component" value="Chromosome 5A"/>
</dbReference>
<protein>
    <submittedName>
        <fullName evidence="1">Uncharacterized protein</fullName>
    </submittedName>
</protein>
<keyword evidence="2" id="KW-1185">Reference proteome</keyword>
<reference evidence="1" key="2">
    <citation type="submission" date="2025-09" db="UniProtKB">
        <authorList>
            <consortium name="EnsemblPlants"/>
        </authorList>
    </citation>
    <scope>IDENTIFICATION</scope>
</reference>
<evidence type="ECO:0000313" key="1">
    <source>
        <dbReference type="EnsemblPlants" id="AVESA.00010b.r2.5AG0806210.1.CDS.1"/>
    </source>
</evidence>
<reference evidence="1" key="1">
    <citation type="submission" date="2021-05" db="EMBL/GenBank/DDBJ databases">
        <authorList>
            <person name="Scholz U."/>
            <person name="Mascher M."/>
            <person name="Fiebig A."/>
        </authorList>
    </citation>
    <scope>NUCLEOTIDE SEQUENCE [LARGE SCALE GENOMIC DNA]</scope>
</reference>
<organism evidence="1 2">
    <name type="scientific">Avena sativa</name>
    <name type="common">Oat</name>
    <dbReference type="NCBI Taxonomy" id="4498"/>
    <lineage>
        <taxon>Eukaryota</taxon>
        <taxon>Viridiplantae</taxon>
        <taxon>Streptophyta</taxon>
        <taxon>Embryophyta</taxon>
        <taxon>Tracheophyta</taxon>
        <taxon>Spermatophyta</taxon>
        <taxon>Magnoliopsida</taxon>
        <taxon>Liliopsida</taxon>
        <taxon>Poales</taxon>
        <taxon>Poaceae</taxon>
        <taxon>BOP clade</taxon>
        <taxon>Pooideae</taxon>
        <taxon>Poodae</taxon>
        <taxon>Poeae</taxon>
        <taxon>Poeae Chloroplast Group 1 (Aveneae type)</taxon>
        <taxon>Aveninae</taxon>
        <taxon>Avena</taxon>
    </lineage>
</organism>
<accession>A0ACD5XL26</accession>
<proteinExistence type="predicted"/>
<sequence>MPSLLATLLHLLSYAADAVRCLVRLALPGPSEQGRPEAVACSTEQLRDRGELPVARYGEQCGAGQERCCVFCLSGIEEGDEVRVLRCLHLFHRCCLDRWMAARPGATCPLCRGELLTVTAAAKCPGEEQERRSIEGMCMVMLMAYVHRRSSAPAV</sequence>
<evidence type="ECO:0000313" key="2">
    <source>
        <dbReference type="Proteomes" id="UP001732700"/>
    </source>
</evidence>